<accession>A0AAE3RA87</accession>
<dbReference type="EMBL" id="JASJOU010000011">
    <property type="protein sequence ID" value="MDJ1504324.1"/>
    <property type="molecule type" value="Genomic_DNA"/>
</dbReference>
<name>A0AAE3RA87_9BACT</name>
<reference evidence="1" key="1">
    <citation type="submission" date="2023-05" db="EMBL/GenBank/DDBJ databases">
        <authorList>
            <person name="Zhang X."/>
        </authorList>
    </citation>
    <scope>NUCLEOTIDE SEQUENCE</scope>
    <source>
        <strain evidence="1">BD1B2-1</strain>
    </source>
</reference>
<evidence type="ECO:0000313" key="1">
    <source>
        <dbReference type="EMBL" id="MDJ1504324.1"/>
    </source>
</evidence>
<proteinExistence type="predicted"/>
<dbReference type="Proteomes" id="UP001232063">
    <property type="component" value="Unassembled WGS sequence"/>
</dbReference>
<dbReference type="RefSeq" id="WP_314515491.1">
    <property type="nucleotide sequence ID" value="NZ_JASJOU010000011.1"/>
</dbReference>
<gene>
    <name evidence="1" type="ORF">QNI22_26935</name>
</gene>
<sequence>MDGIVSRYKTREWLIKSITKVAASKDTCDIHIDELLGKEYYKTLKPKEVLQTCCIFMDIIDELLQELDIDLTGIGIHISISLTSEQSIFQGAPKNLSELEELVEPYFIPEIIIYSIRQSEIIPLIEFYRVPIHFEVYNFRRKVMLLYKEYRDSQLAMINANEEFTRSINIVFQNYSY</sequence>
<organism evidence="1 2">
    <name type="scientific">Xanthocytophaga agilis</name>
    <dbReference type="NCBI Taxonomy" id="3048010"/>
    <lineage>
        <taxon>Bacteria</taxon>
        <taxon>Pseudomonadati</taxon>
        <taxon>Bacteroidota</taxon>
        <taxon>Cytophagia</taxon>
        <taxon>Cytophagales</taxon>
        <taxon>Rhodocytophagaceae</taxon>
        <taxon>Xanthocytophaga</taxon>
    </lineage>
</organism>
<comment type="caution">
    <text evidence="1">The sequence shown here is derived from an EMBL/GenBank/DDBJ whole genome shotgun (WGS) entry which is preliminary data.</text>
</comment>
<keyword evidence="2" id="KW-1185">Reference proteome</keyword>
<evidence type="ECO:0000313" key="2">
    <source>
        <dbReference type="Proteomes" id="UP001232063"/>
    </source>
</evidence>
<protein>
    <submittedName>
        <fullName evidence="1">Uncharacterized protein</fullName>
    </submittedName>
</protein>
<dbReference type="AlphaFoldDB" id="A0AAE3RA87"/>